<dbReference type="PANTHER" id="PTHR16943">
    <property type="entry name" value="2-METHYLCITRATE DEHYDRATASE-RELATED"/>
    <property type="match status" value="1"/>
</dbReference>
<comment type="similarity">
    <text evidence="1">Belongs to the PrpD family.</text>
</comment>
<dbReference type="Gene3D" id="1.10.4100.10">
    <property type="entry name" value="2-methylcitrate dehydratase PrpD"/>
    <property type="match status" value="1"/>
</dbReference>
<evidence type="ECO:0000256" key="1">
    <source>
        <dbReference type="ARBA" id="ARBA00006174"/>
    </source>
</evidence>
<feature type="region of interest" description="Disordered" evidence="2">
    <location>
        <begin position="1"/>
        <end position="22"/>
    </location>
</feature>
<evidence type="ECO:0000259" key="3">
    <source>
        <dbReference type="Pfam" id="PF03972"/>
    </source>
</evidence>
<dbReference type="InterPro" id="IPR045336">
    <property type="entry name" value="MmgE_PrpD_N"/>
</dbReference>
<evidence type="ECO:0008006" key="7">
    <source>
        <dbReference type="Google" id="ProtNLM"/>
    </source>
</evidence>
<dbReference type="SUPFAM" id="SSF103378">
    <property type="entry name" value="2-methylcitrate dehydratase PrpD"/>
    <property type="match status" value="1"/>
</dbReference>
<organism evidence="5 6">
    <name type="scientific">Rhinocladiella mackenziei CBS 650.93</name>
    <dbReference type="NCBI Taxonomy" id="1442369"/>
    <lineage>
        <taxon>Eukaryota</taxon>
        <taxon>Fungi</taxon>
        <taxon>Dikarya</taxon>
        <taxon>Ascomycota</taxon>
        <taxon>Pezizomycotina</taxon>
        <taxon>Eurotiomycetes</taxon>
        <taxon>Chaetothyriomycetidae</taxon>
        <taxon>Chaetothyriales</taxon>
        <taxon>Herpotrichiellaceae</taxon>
        <taxon>Rhinocladiella</taxon>
    </lineage>
</organism>
<protein>
    <recommendedName>
        <fullName evidence="7">Cis-aconitate decarboxylase</fullName>
    </recommendedName>
</protein>
<accession>A0A0D2H749</accession>
<name>A0A0D2H749_9EURO</name>
<dbReference type="RefSeq" id="XP_013273369.1">
    <property type="nucleotide sequence ID" value="XM_013417915.1"/>
</dbReference>
<dbReference type="VEuPathDB" id="FungiDB:Z518_04208"/>
<dbReference type="OrthoDB" id="10267976at2759"/>
<dbReference type="Proteomes" id="UP000053617">
    <property type="component" value="Unassembled WGS sequence"/>
</dbReference>
<gene>
    <name evidence="5" type="ORF">Z518_04208</name>
</gene>
<feature type="domain" description="MmgE/PrpD N-terminal" evidence="3">
    <location>
        <begin position="29"/>
        <end position="258"/>
    </location>
</feature>
<dbReference type="InterPro" id="IPR036148">
    <property type="entry name" value="MmgE/PrpD_sf"/>
</dbReference>
<dbReference type="Pfam" id="PF03972">
    <property type="entry name" value="MmgE_PrpD_N"/>
    <property type="match status" value="1"/>
</dbReference>
<evidence type="ECO:0000313" key="5">
    <source>
        <dbReference type="EMBL" id="KIX06233.1"/>
    </source>
</evidence>
<keyword evidence="6" id="KW-1185">Reference proteome</keyword>
<dbReference type="GO" id="GO:0016829">
    <property type="term" value="F:lyase activity"/>
    <property type="evidence" value="ECO:0007669"/>
    <property type="project" value="InterPro"/>
</dbReference>
<dbReference type="InterPro" id="IPR042183">
    <property type="entry name" value="MmgE/PrpD_sf_1"/>
</dbReference>
<evidence type="ECO:0000256" key="2">
    <source>
        <dbReference type="SAM" id="MobiDB-lite"/>
    </source>
</evidence>
<reference evidence="5 6" key="1">
    <citation type="submission" date="2015-01" db="EMBL/GenBank/DDBJ databases">
        <title>The Genome Sequence of Rhinocladiella mackenzie CBS 650.93.</title>
        <authorList>
            <consortium name="The Broad Institute Genomics Platform"/>
            <person name="Cuomo C."/>
            <person name="de Hoog S."/>
            <person name="Gorbushina A."/>
            <person name="Stielow B."/>
            <person name="Teixiera M."/>
            <person name="Abouelleil A."/>
            <person name="Chapman S.B."/>
            <person name="Priest M."/>
            <person name="Young S.K."/>
            <person name="Wortman J."/>
            <person name="Nusbaum C."/>
            <person name="Birren B."/>
        </authorList>
    </citation>
    <scope>NUCLEOTIDE SEQUENCE [LARGE SCALE GENOMIC DNA]</scope>
    <source>
        <strain evidence="5 6">CBS 650.93</strain>
    </source>
</reference>
<dbReference type="AlphaFoldDB" id="A0A0D2H749"/>
<feature type="domain" description="MmgE/PrpD C-terminal" evidence="4">
    <location>
        <begin position="288"/>
        <end position="462"/>
    </location>
</feature>
<dbReference type="EMBL" id="KN847477">
    <property type="protein sequence ID" value="KIX06233.1"/>
    <property type="molecule type" value="Genomic_DNA"/>
</dbReference>
<dbReference type="PANTHER" id="PTHR16943:SF8">
    <property type="entry name" value="2-METHYLCITRATE DEHYDRATASE"/>
    <property type="match status" value="1"/>
</dbReference>
<dbReference type="HOGENOM" id="CLU_026574_1_1_1"/>
<dbReference type="Pfam" id="PF19305">
    <property type="entry name" value="MmgE_PrpD_C"/>
    <property type="match status" value="1"/>
</dbReference>
<proteinExistence type="inferred from homology"/>
<dbReference type="InterPro" id="IPR005656">
    <property type="entry name" value="MmgE_PrpD"/>
</dbReference>
<dbReference type="InterPro" id="IPR045337">
    <property type="entry name" value="MmgE_PrpD_C"/>
</dbReference>
<evidence type="ECO:0000313" key="6">
    <source>
        <dbReference type="Proteomes" id="UP000053617"/>
    </source>
</evidence>
<evidence type="ECO:0000259" key="4">
    <source>
        <dbReference type="Pfam" id="PF19305"/>
    </source>
</evidence>
<dbReference type="GeneID" id="25292279"/>
<dbReference type="STRING" id="1442369.A0A0D2H749"/>
<sequence length="488" mass="52868">MRLGQRNLHPEQKSADSTCVSNPSGVTGKLCTWIYDTSIGDIPPEILWRAKYLILDGVACGLVDAHLPWSEIAAKGIFKMEPEGQCTVMGWGGKKLSPIAAAALNSTFIQGFELDDYRSNAPLHSCTLLLPALFAAIEADNSRNFSGEDFLKAFVVGCEIGPRVGLALHGAELLSRGWHSGTVQGPSASAAAVSSLLGLCPAHIESALGMACTQAGGLMPAQYGSMAKPALMAQEGYTGIQEVYETPYGGFLSCFSEGSIHTPKSLPDELIKGLGKRWELDGIRVKLHASMAGLHGTIDCVQNLQTQCPERFNIENLSNIESITTEHSKPAFEHGGWIAPADKSLSSTAAQMNIQYAAAAQFVDGEVLMAQFGADKLNRPILREVMAKITPTHNPELDQDATVGWVTAMTVRFKDGTEVKNRTESPRGIRPPASNEDIVKKWRMLVRNVVEDERRDEIERCVLDLELLSDVRVLITLLEGTVRCPIAL</sequence>